<dbReference type="PANTHER" id="PTHR37017">
    <property type="entry name" value="AB HYDROLASE-1 DOMAIN-CONTAINING PROTEIN-RELATED"/>
    <property type="match status" value="1"/>
</dbReference>
<evidence type="ECO:0000259" key="1">
    <source>
        <dbReference type="Pfam" id="PF12697"/>
    </source>
</evidence>
<dbReference type="EMBL" id="JACHGN010000006">
    <property type="protein sequence ID" value="MBB5133619.1"/>
    <property type="molecule type" value="Genomic_DNA"/>
</dbReference>
<dbReference type="RefSeq" id="WP_185050565.1">
    <property type="nucleotide sequence ID" value="NZ_BAABIX010000001.1"/>
</dbReference>
<keyword evidence="3" id="KW-1185">Reference proteome</keyword>
<reference evidence="2 3" key="1">
    <citation type="submission" date="2020-08" db="EMBL/GenBank/DDBJ databases">
        <title>Genomic Encyclopedia of Type Strains, Phase IV (KMG-IV): sequencing the most valuable type-strain genomes for metagenomic binning, comparative biology and taxonomic classification.</title>
        <authorList>
            <person name="Goeker M."/>
        </authorList>
    </citation>
    <scope>NUCLEOTIDE SEQUENCE [LARGE SCALE GENOMIC DNA]</scope>
    <source>
        <strain evidence="2 3">DSM 45615</strain>
    </source>
</reference>
<gene>
    <name evidence="2" type="ORF">HNP84_003345</name>
</gene>
<proteinExistence type="predicted"/>
<organism evidence="2 3">
    <name type="scientific">Thermocatellispora tengchongensis</name>
    <dbReference type="NCBI Taxonomy" id="1073253"/>
    <lineage>
        <taxon>Bacteria</taxon>
        <taxon>Bacillati</taxon>
        <taxon>Actinomycetota</taxon>
        <taxon>Actinomycetes</taxon>
        <taxon>Streptosporangiales</taxon>
        <taxon>Streptosporangiaceae</taxon>
        <taxon>Thermocatellispora</taxon>
    </lineage>
</organism>
<protein>
    <submittedName>
        <fullName evidence="2">Pimeloyl-ACP methyl ester carboxylesterase</fullName>
    </submittedName>
</protein>
<evidence type="ECO:0000313" key="3">
    <source>
        <dbReference type="Proteomes" id="UP000578449"/>
    </source>
</evidence>
<accession>A0A840P3Q7</accession>
<dbReference type="InterPro" id="IPR052897">
    <property type="entry name" value="Sec-Metab_Biosynth_Hydrolase"/>
</dbReference>
<comment type="caution">
    <text evidence="2">The sequence shown here is derived from an EMBL/GenBank/DDBJ whole genome shotgun (WGS) entry which is preliminary data.</text>
</comment>
<dbReference type="PANTHER" id="PTHR37017:SF11">
    <property type="entry name" value="ESTERASE_LIPASE_THIOESTERASE DOMAIN-CONTAINING PROTEIN"/>
    <property type="match status" value="1"/>
</dbReference>
<name>A0A840P3Q7_9ACTN</name>
<feature type="domain" description="AB hydrolase-1" evidence="1">
    <location>
        <begin position="5"/>
        <end position="275"/>
    </location>
</feature>
<dbReference type="Proteomes" id="UP000578449">
    <property type="component" value="Unassembled WGS sequence"/>
</dbReference>
<evidence type="ECO:0000313" key="2">
    <source>
        <dbReference type="EMBL" id="MBB5133619.1"/>
    </source>
</evidence>
<dbReference type="Gene3D" id="3.40.50.1820">
    <property type="entry name" value="alpha/beta hydrolase"/>
    <property type="match status" value="1"/>
</dbReference>
<dbReference type="AlphaFoldDB" id="A0A840P3Q7"/>
<dbReference type="SUPFAM" id="SSF53474">
    <property type="entry name" value="alpha/beta-Hydrolases"/>
    <property type="match status" value="1"/>
</dbReference>
<dbReference type="GO" id="GO:0003824">
    <property type="term" value="F:catalytic activity"/>
    <property type="evidence" value="ECO:0007669"/>
    <property type="project" value="UniProtKB-ARBA"/>
</dbReference>
<sequence length="282" mass="29005">MAADFLLVHGAWHGSAHWAKVSAELAALGHRPLALDLPGHGLSARFPTSYFAPGQEGFAAEPSPVKDVTLDVAAGAVVAALRALRSRPSPGPVALVAHSIGGAVATRAAELAPDLVDHIVYVAAFVPTRARAAAAYLALPENGTALGSGLYLGDPAVTGAVRINPRSCDPAYLAELRAAYFTGAAEEVFLACAAALTPDQPLGFLTGEPGATAARWGAIPRTYVRCALDRALPPALQDVMIRDADALAPATPFRTLTLDTGHAPFATMPAELARALSDAVPE</sequence>
<dbReference type="InterPro" id="IPR029058">
    <property type="entry name" value="AB_hydrolase_fold"/>
</dbReference>
<dbReference type="Pfam" id="PF12697">
    <property type="entry name" value="Abhydrolase_6"/>
    <property type="match status" value="1"/>
</dbReference>
<dbReference type="InterPro" id="IPR000073">
    <property type="entry name" value="AB_hydrolase_1"/>
</dbReference>